<keyword evidence="2" id="KW-0812">Transmembrane</keyword>
<sequence length="116" mass="12893">MGSKLFWGVDGVNKGVALRHLITSMTGLLIGPGFYGSMCSLQSRVTKPSRFFNGKERGADWKKPRNPGNQIKHAPQVYFKLYYDIKVQQTEDGPPNTSSSVEDEVAAPRRAKQCAF</sequence>
<organism evidence="3 4">
    <name type="scientific">Chionoecetes opilio</name>
    <name type="common">Atlantic snow crab</name>
    <name type="synonym">Cancer opilio</name>
    <dbReference type="NCBI Taxonomy" id="41210"/>
    <lineage>
        <taxon>Eukaryota</taxon>
        <taxon>Metazoa</taxon>
        <taxon>Ecdysozoa</taxon>
        <taxon>Arthropoda</taxon>
        <taxon>Crustacea</taxon>
        <taxon>Multicrustacea</taxon>
        <taxon>Malacostraca</taxon>
        <taxon>Eumalacostraca</taxon>
        <taxon>Eucarida</taxon>
        <taxon>Decapoda</taxon>
        <taxon>Pleocyemata</taxon>
        <taxon>Brachyura</taxon>
        <taxon>Eubrachyura</taxon>
        <taxon>Majoidea</taxon>
        <taxon>Majidae</taxon>
        <taxon>Chionoecetes</taxon>
    </lineage>
</organism>
<name>A0A8J4YC47_CHIOP</name>
<evidence type="ECO:0000313" key="3">
    <source>
        <dbReference type="EMBL" id="KAG0721011.1"/>
    </source>
</evidence>
<dbReference type="OrthoDB" id="6617942at2759"/>
<comment type="caution">
    <text evidence="3">The sequence shown here is derived from an EMBL/GenBank/DDBJ whole genome shotgun (WGS) entry which is preliminary data.</text>
</comment>
<keyword evidence="2" id="KW-1133">Transmembrane helix</keyword>
<gene>
    <name evidence="3" type="ORF">GWK47_006560</name>
</gene>
<reference evidence="3" key="1">
    <citation type="submission" date="2020-07" db="EMBL/GenBank/DDBJ databases">
        <title>The High-quality genome of the commercially important snow crab, Chionoecetes opilio.</title>
        <authorList>
            <person name="Jeong J.-H."/>
            <person name="Ryu S."/>
        </authorList>
    </citation>
    <scope>NUCLEOTIDE SEQUENCE</scope>
    <source>
        <strain evidence="3">MADBK_172401_WGS</strain>
        <tissue evidence="3">Digestive gland</tissue>
    </source>
</reference>
<dbReference type="EMBL" id="JACEEZ010011948">
    <property type="protein sequence ID" value="KAG0721011.1"/>
    <property type="molecule type" value="Genomic_DNA"/>
</dbReference>
<proteinExistence type="predicted"/>
<evidence type="ECO:0000313" key="4">
    <source>
        <dbReference type="Proteomes" id="UP000770661"/>
    </source>
</evidence>
<keyword evidence="4" id="KW-1185">Reference proteome</keyword>
<feature type="region of interest" description="Disordered" evidence="1">
    <location>
        <begin position="89"/>
        <end position="116"/>
    </location>
</feature>
<dbReference type="Proteomes" id="UP000770661">
    <property type="component" value="Unassembled WGS sequence"/>
</dbReference>
<accession>A0A8J4YC47</accession>
<keyword evidence="2" id="KW-0472">Membrane</keyword>
<feature type="compositionally biased region" description="Polar residues" evidence="1">
    <location>
        <begin position="89"/>
        <end position="100"/>
    </location>
</feature>
<evidence type="ECO:0000256" key="2">
    <source>
        <dbReference type="SAM" id="Phobius"/>
    </source>
</evidence>
<protein>
    <submittedName>
        <fullName evidence="3">Uncharacterized protein</fullName>
    </submittedName>
</protein>
<dbReference type="AlphaFoldDB" id="A0A8J4YC47"/>
<evidence type="ECO:0000256" key="1">
    <source>
        <dbReference type="SAM" id="MobiDB-lite"/>
    </source>
</evidence>
<feature type="transmembrane region" description="Helical" evidence="2">
    <location>
        <begin position="20"/>
        <end position="41"/>
    </location>
</feature>